<dbReference type="EMBL" id="JACTNZ010000007">
    <property type="protein sequence ID" value="KAG5540455.1"/>
    <property type="molecule type" value="Genomic_DNA"/>
</dbReference>
<feature type="compositionally biased region" description="Basic residues" evidence="1">
    <location>
        <begin position="90"/>
        <end position="105"/>
    </location>
</feature>
<accession>A0AAV6JMM8</accession>
<evidence type="ECO:0000256" key="1">
    <source>
        <dbReference type="SAM" id="MobiDB-lite"/>
    </source>
</evidence>
<feature type="region of interest" description="Disordered" evidence="1">
    <location>
        <begin position="35"/>
        <end position="119"/>
    </location>
</feature>
<dbReference type="AlphaFoldDB" id="A0AAV6JMM8"/>
<protein>
    <submittedName>
        <fullName evidence="2">Uncharacterized protein</fullName>
    </submittedName>
</protein>
<evidence type="ECO:0000313" key="2">
    <source>
        <dbReference type="EMBL" id="KAG5540455.1"/>
    </source>
</evidence>
<gene>
    <name evidence="2" type="ORF">RHGRI_020611</name>
</gene>
<reference evidence="2" key="1">
    <citation type="submission" date="2020-08" db="EMBL/GenBank/DDBJ databases">
        <title>Plant Genome Project.</title>
        <authorList>
            <person name="Zhang R.-G."/>
        </authorList>
    </citation>
    <scope>NUCLEOTIDE SEQUENCE</scope>
    <source>
        <strain evidence="2">WSP0</strain>
        <tissue evidence="2">Leaf</tissue>
    </source>
</reference>
<sequence length="119" mass="13599">MPLVGLRPLLTAADTDRVVIKPSFTIPLRARVRPNQIRRGRGGRGGELDPFGREKYEETDRMGRGNRNREADQVLENPANQKGIRGAGSLRKKHAWRRRHWKSRKTAVDTSQTGHRHTD</sequence>
<proteinExistence type="predicted"/>
<name>A0AAV6JMM8_9ERIC</name>
<comment type="caution">
    <text evidence="2">The sequence shown here is derived from an EMBL/GenBank/DDBJ whole genome shotgun (WGS) entry which is preliminary data.</text>
</comment>
<dbReference type="Proteomes" id="UP000823749">
    <property type="component" value="Chromosome 7"/>
</dbReference>
<evidence type="ECO:0000313" key="3">
    <source>
        <dbReference type="Proteomes" id="UP000823749"/>
    </source>
</evidence>
<organism evidence="2 3">
    <name type="scientific">Rhododendron griersonianum</name>
    <dbReference type="NCBI Taxonomy" id="479676"/>
    <lineage>
        <taxon>Eukaryota</taxon>
        <taxon>Viridiplantae</taxon>
        <taxon>Streptophyta</taxon>
        <taxon>Embryophyta</taxon>
        <taxon>Tracheophyta</taxon>
        <taxon>Spermatophyta</taxon>
        <taxon>Magnoliopsida</taxon>
        <taxon>eudicotyledons</taxon>
        <taxon>Gunneridae</taxon>
        <taxon>Pentapetalae</taxon>
        <taxon>asterids</taxon>
        <taxon>Ericales</taxon>
        <taxon>Ericaceae</taxon>
        <taxon>Ericoideae</taxon>
        <taxon>Rhodoreae</taxon>
        <taxon>Rhododendron</taxon>
    </lineage>
</organism>
<keyword evidence="3" id="KW-1185">Reference proteome</keyword>
<feature type="compositionally biased region" description="Basic and acidic residues" evidence="1">
    <location>
        <begin position="44"/>
        <end position="72"/>
    </location>
</feature>